<name>A0A4Y2UKU0_ARAVE</name>
<comment type="caution">
    <text evidence="1">The sequence shown here is derived from an EMBL/GenBank/DDBJ whole genome shotgun (WGS) entry which is preliminary data.</text>
</comment>
<accession>A0A4Y2UKU0</accession>
<protein>
    <submittedName>
        <fullName evidence="1">Uncharacterized protein</fullName>
    </submittedName>
</protein>
<evidence type="ECO:0000313" key="2">
    <source>
        <dbReference type="Proteomes" id="UP000499080"/>
    </source>
</evidence>
<dbReference type="EMBL" id="BGPR01036819">
    <property type="protein sequence ID" value="GBO12187.1"/>
    <property type="molecule type" value="Genomic_DNA"/>
</dbReference>
<sequence>MQIRKDSSEYEAENTYLLFDDSSDENVEFEDDITDLVNMKSKEPENGDFALITLSPLNSTQKTLTYIGKIINLTEDNEQLYEVDFYRQSKLMGRFF</sequence>
<dbReference type="Proteomes" id="UP000499080">
    <property type="component" value="Unassembled WGS sequence"/>
</dbReference>
<proteinExistence type="predicted"/>
<reference evidence="1 2" key="1">
    <citation type="journal article" date="2019" name="Sci. Rep.">
        <title>Orb-weaving spider Araneus ventricosus genome elucidates the spidroin gene catalogue.</title>
        <authorList>
            <person name="Kono N."/>
            <person name="Nakamura H."/>
            <person name="Ohtoshi R."/>
            <person name="Moran D.A.P."/>
            <person name="Shinohara A."/>
            <person name="Yoshida Y."/>
            <person name="Fujiwara M."/>
            <person name="Mori M."/>
            <person name="Tomita M."/>
            <person name="Arakawa K."/>
        </authorList>
    </citation>
    <scope>NUCLEOTIDE SEQUENCE [LARGE SCALE GENOMIC DNA]</scope>
</reference>
<keyword evidence="2" id="KW-1185">Reference proteome</keyword>
<evidence type="ECO:0000313" key="1">
    <source>
        <dbReference type="EMBL" id="GBO12187.1"/>
    </source>
</evidence>
<dbReference type="AlphaFoldDB" id="A0A4Y2UKU0"/>
<gene>
    <name evidence="1" type="ORF">AVEN_162621_1</name>
</gene>
<organism evidence="1 2">
    <name type="scientific">Araneus ventricosus</name>
    <name type="common">Orbweaver spider</name>
    <name type="synonym">Epeira ventricosa</name>
    <dbReference type="NCBI Taxonomy" id="182803"/>
    <lineage>
        <taxon>Eukaryota</taxon>
        <taxon>Metazoa</taxon>
        <taxon>Ecdysozoa</taxon>
        <taxon>Arthropoda</taxon>
        <taxon>Chelicerata</taxon>
        <taxon>Arachnida</taxon>
        <taxon>Araneae</taxon>
        <taxon>Araneomorphae</taxon>
        <taxon>Entelegynae</taxon>
        <taxon>Araneoidea</taxon>
        <taxon>Araneidae</taxon>
        <taxon>Araneus</taxon>
    </lineage>
</organism>